<protein>
    <submittedName>
        <fullName evidence="2">Uncharacterized protein</fullName>
    </submittedName>
</protein>
<feature type="transmembrane region" description="Helical" evidence="1">
    <location>
        <begin position="101"/>
        <end position="118"/>
    </location>
</feature>
<evidence type="ECO:0000313" key="3">
    <source>
        <dbReference type="Proteomes" id="UP001476807"/>
    </source>
</evidence>
<keyword evidence="1" id="KW-0472">Membrane</keyword>
<dbReference type="EMBL" id="JBEOKT010000027">
    <property type="protein sequence ID" value="MER2999591.1"/>
    <property type="molecule type" value="Genomic_DNA"/>
</dbReference>
<accession>A0ABV1RYW1</accession>
<keyword evidence="1" id="KW-1133">Transmembrane helix</keyword>
<sequence>MKKYRNKLSSFLETALIIAFVFSIGTDRFPFVTNAIIILWLSSILVRVADNILYRAGYKKSEIRYATLNDGIGRYTQFGIGAFIILLSVGCYIWIPSTGLYSLGGIGIGILLIIMGLLELPHGVMKLKANKLSLSGIEEKVESSALQFVEIENDKIILIDFEDKVLQQESLNLSPSAANLIEQFLRTHINSESLVKNKVR</sequence>
<evidence type="ECO:0000256" key="1">
    <source>
        <dbReference type="SAM" id="Phobius"/>
    </source>
</evidence>
<feature type="transmembrane region" description="Helical" evidence="1">
    <location>
        <begin position="7"/>
        <end position="25"/>
    </location>
</feature>
<dbReference type="RefSeq" id="WP_350414475.1">
    <property type="nucleotide sequence ID" value="NZ_JBEOKT010000027.1"/>
</dbReference>
<comment type="caution">
    <text evidence="2">The sequence shown here is derived from an EMBL/GenBank/DDBJ whole genome shotgun (WGS) entry which is preliminary data.</text>
</comment>
<feature type="transmembrane region" description="Helical" evidence="1">
    <location>
        <begin position="31"/>
        <end position="54"/>
    </location>
</feature>
<proteinExistence type="predicted"/>
<dbReference type="Proteomes" id="UP001476807">
    <property type="component" value="Unassembled WGS sequence"/>
</dbReference>
<gene>
    <name evidence="2" type="ORF">ABS362_18710</name>
</gene>
<evidence type="ECO:0000313" key="2">
    <source>
        <dbReference type="EMBL" id="MER2999591.1"/>
    </source>
</evidence>
<name>A0ABV1RYW1_9BACT</name>
<keyword evidence="3" id="KW-1185">Reference proteome</keyword>
<reference evidence="2 3" key="1">
    <citation type="submission" date="2024-06" db="EMBL/GenBank/DDBJ databases">
        <title>Pontibacter populi HYL7-15.</title>
        <authorList>
            <person name="Kim M.K."/>
        </authorList>
    </citation>
    <scope>NUCLEOTIDE SEQUENCE [LARGE SCALE GENOMIC DNA]</scope>
    <source>
        <strain evidence="2 3">HYL7-15</strain>
    </source>
</reference>
<feature type="transmembrane region" description="Helical" evidence="1">
    <location>
        <begin position="75"/>
        <end position="95"/>
    </location>
</feature>
<keyword evidence="1" id="KW-0812">Transmembrane</keyword>
<organism evidence="2 3">
    <name type="scientific">Pontibacter populi</name>
    <dbReference type="NCBI Taxonomy" id="890055"/>
    <lineage>
        <taxon>Bacteria</taxon>
        <taxon>Pseudomonadati</taxon>
        <taxon>Bacteroidota</taxon>
        <taxon>Cytophagia</taxon>
        <taxon>Cytophagales</taxon>
        <taxon>Hymenobacteraceae</taxon>
        <taxon>Pontibacter</taxon>
    </lineage>
</organism>